<gene>
    <name evidence="3" type="ORF">g.26726</name>
</gene>
<evidence type="ECO:0000256" key="2">
    <source>
        <dbReference type="SAM" id="SignalP"/>
    </source>
</evidence>
<evidence type="ECO:0000313" key="3">
    <source>
        <dbReference type="EMBL" id="MBY23787.1"/>
    </source>
</evidence>
<feature type="compositionally biased region" description="Basic and acidic residues" evidence="1">
    <location>
        <begin position="55"/>
        <end position="65"/>
    </location>
</feature>
<accession>A0A2S2P2U8</accession>
<feature type="signal peptide" evidence="2">
    <location>
        <begin position="1"/>
        <end position="20"/>
    </location>
</feature>
<feature type="region of interest" description="Disordered" evidence="1">
    <location>
        <begin position="47"/>
        <end position="71"/>
    </location>
</feature>
<sequence>MKSLFVKFVVLFLALTRSSCVPGRLGTIDRYLPEFTDTDDQLYTTVPTESDEKTDDYIWDPHADDNTNATPNDIPLKKLMDHIELLAGQDGTTKGQYVYTDKAGRSVTIVYVAGLSSSLAAYIDAE</sequence>
<dbReference type="EMBL" id="GGMR01011168">
    <property type="protein sequence ID" value="MBY23787.1"/>
    <property type="molecule type" value="Transcribed_RNA"/>
</dbReference>
<dbReference type="AlphaFoldDB" id="A0A2S2P2U8"/>
<proteinExistence type="predicted"/>
<organism evidence="3">
    <name type="scientific">Schizaphis graminum</name>
    <name type="common">Green bug aphid</name>
    <dbReference type="NCBI Taxonomy" id="13262"/>
    <lineage>
        <taxon>Eukaryota</taxon>
        <taxon>Metazoa</taxon>
        <taxon>Ecdysozoa</taxon>
        <taxon>Arthropoda</taxon>
        <taxon>Hexapoda</taxon>
        <taxon>Insecta</taxon>
        <taxon>Pterygota</taxon>
        <taxon>Neoptera</taxon>
        <taxon>Paraneoptera</taxon>
        <taxon>Hemiptera</taxon>
        <taxon>Sternorrhyncha</taxon>
        <taxon>Aphidomorpha</taxon>
        <taxon>Aphidoidea</taxon>
        <taxon>Aphididae</taxon>
        <taxon>Aphidini</taxon>
        <taxon>Schizaphis</taxon>
    </lineage>
</organism>
<feature type="chain" id="PRO_5015713988" evidence="2">
    <location>
        <begin position="21"/>
        <end position="126"/>
    </location>
</feature>
<evidence type="ECO:0000256" key="1">
    <source>
        <dbReference type="SAM" id="MobiDB-lite"/>
    </source>
</evidence>
<reference evidence="3" key="1">
    <citation type="submission" date="2018-04" db="EMBL/GenBank/DDBJ databases">
        <title>Transcriptome of Schizaphis graminum biotype I.</title>
        <authorList>
            <person name="Scully E.D."/>
            <person name="Geib S.M."/>
            <person name="Palmer N.A."/>
            <person name="Koch K."/>
            <person name="Bradshaw J."/>
            <person name="Heng-Moss T."/>
            <person name="Sarath G."/>
        </authorList>
    </citation>
    <scope>NUCLEOTIDE SEQUENCE</scope>
</reference>
<protein>
    <submittedName>
        <fullName evidence="3">Uncharacterized protein</fullName>
    </submittedName>
</protein>
<keyword evidence="2" id="KW-0732">Signal</keyword>
<name>A0A2S2P2U8_SCHGA</name>